<dbReference type="Proteomes" id="UP000192907">
    <property type="component" value="Unassembled WGS sequence"/>
</dbReference>
<dbReference type="InterPro" id="IPR011990">
    <property type="entry name" value="TPR-like_helical_dom_sf"/>
</dbReference>
<evidence type="ECO:0000256" key="1">
    <source>
        <dbReference type="SAM" id="MobiDB-lite"/>
    </source>
</evidence>
<sequence length="269" mass="30224">MFGYKAQLLVVVFALVGCVTPQEERQIKEDIARLQAQLVQMQNDFQDSDSSLKSSTNKRAASTNSRLERMTIDIQKLKGEVDALRVGVITGQLPGQTDDEGPSMATKLLAVIERLEALEEQQKKIMTAIEKAGSPSKKVESKRSSKVATNIKGLRRAFKEKRYRHVKEDAPAVIKKLKKGTKLRKEAQFLFAESLYKLGDIKSAALEFDEYLKSDPDNKVAHANLRLGDCFRHLGDSATAKIYYDELVSRYSSSEEARIAKQRLEKLSI</sequence>
<organism evidence="2 3">
    <name type="scientific">Pseudobacteriovorax antillogorgiicola</name>
    <dbReference type="NCBI Taxonomy" id="1513793"/>
    <lineage>
        <taxon>Bacteria</taxon>
        <taxon>Pseudomonadati</taxon>
        <taxon>Bdellovibrionota</taxon>
        <taxon>Oligoflexia</taxon>
        <taxon>Oligoflexales</taxon>
        <taxon>Pseudobacteriovoracaceae</taxon>
        <taxon>Pseudobacteriovorax</taxon>
    </lineage>
</organism>
<evidence type="ECO:0000313" key="2">
    <source>
        <dbReference type="EMBL" id="SMF46275.1"/>
    </source>
</evidence>
<proteinExistence type="predicted"/>
<dbReference type="PROSITE" id="PS51257">
    <property type="entry name" value="PROKAR_LIPOPROTEIN"/>
    <property type="match status" value="1"/>
</dbReference>
<dbReference type="STRING" id="1513793.SAMN06296036_11435"/>
<name>A0A1Y6CAZ0_9BACT</name>
<dbReference type="RefSeq" id="WP_132321539.1">
    <property type="nucleotide sequence ID" value="NZ_FWZT01000014.1"/>
</dbReference>
<dbReference type="AlphaFoldDB" id="A0A1Y6CAZ0"/>
<dbReference type="InterPro" id="IPR019734">
    <property type="entry name" value="TPR_rpt"/>
</dbReference>
<dbReference type="Gene3D" id="1.25.40.10">
    <property type="entry name" value="Tetratricopeptide repeat domain"/>
    <property type="match status" value="1"/>
</dbReference>
<feature type="region of interest" description="Disordered" evidence="1">
    <location>
        <begin position="45"/>
        <end position="64"/>
    </location>
</feature>
<keyword evidence="3" id="KW-1185">Reference proteome</keyword>
<protein>
    <submittedName>
        <fullName evidence="2">Tetratricopeptide repeat-containing protein</fullName>
    </submittedName>
</protein>
<accession>A0A1Y6CAZ0</accession>
<dbReference type="SUPFAM" id="SSF48452">
    <property type="entry name" value="TPR-like"/>
    <property type="match status" value="1"/>
</dbReference>
<dbReference type="EMBL" id="FWZT01000014">
    <property type="protein sequence ID" value="SMF46275.1"/>
    <property type="molecule type" value="Genomic_DNA"/>
</dbReference>
<evidence type="ECO:0000313" key="3">
    <source>
        <dbReference type="Proteomes" id="UP000192907"/>
    </source>
</evidence>
<dbReference type="OrthoDB" id="13540at2"/>
<gene>
    <name evidence="2" type="ORF">SAMN06296036_11435</name>
</gene>
<dbReference type="Pfam" id="PF13174">
    <property type="entry name" value="TPR_6"/>
    <property type="match status" value="2"/>
</dbReference>
<reference evidence="3" key="1">
    <citation type="submission" date="2017-04" db="EMBL/GenBank/DDBJ databases">
        <authorList>
            <person name="Varghese N."/>
            <person name="Submissions S."/>
        </authorList>
    </citation>
    <scope>NUCLEOTIDE SEQUENCE [LARGE SCALE GENOMIC DNA]</scope>
    <source>
        <strain evidence="3">RKEM611</strain>
    </source>
</reference>